<gene>
    <name evidence="1" type="ORF">MOGPJHGO_00024</name>
</gene>
<accession>A0A7G9YLN7</accession>
<dbReference type="AlphaFoldDB" id="A0A7G9YLN7"/>
<name>A0A7G9YLN7_9EURY</name>
<evidence type="ECO:0000313" key="1">
    <source>
        <dbReference type="EMBL" id="QNO48921.1"/>
    </source>
</evidence>
<reference evidence="1" key="1">
    <citation type="submission" date="2020-06" db="EMBL/GenBank/DDBJ databases">
        <title>Unique genomic features of the anaerobic methanotrophic archaea.</title>
        <authorList>
            <person name="Chadwick G.L."/>
            <person name="Skennerton C.T."/>
            <person name="Laso-Perez R."/>
            <person name="Leu A.O."/>
            <person name="Speth D.R."/>
            <person name="Yu H."/>
            <person name="Morgan-Lang C."/>
            <person name="Hatzenpichler R."/>
            <person name="Goudeau D."/>
            <person name="Malmstrom R."/>
            <person name="Brazelton W.J."/>
            <person name="Woyke T."/>
            <person name="Hallam S.J."/>
            <person name="Tyson G.W."/>
            <person name="Wegener G."/>
            <person name="Boetius A."/>
            <person name="Orphan V."/>
        </authorList>
    </citation>
    <scope>NUCLEOTIDE SEQUENCE</scope>
</reference>
<protein>
    <submittedName>
        <fullName evidence="1">Uncharacterized protein</fullName>
    </submittedName>
</protein>
<organism evidence="1">
    <name type="scientific">Candidatus Methanogaster sp. ANME-2c ERB4</name>
    <dbReference type="NCBI Taxonomy" id="2759911"/>
    <lineage>
        <taxon>Archaea</taxon>
        <taxon>Methanobacteriati</taxon>
        <taxon>Methanobacteriota</taxon>
        <taxon>Stenosarchaea group</taxon>
        <taxon>Methanomicrobia</taxon>
        <taxon>Methanosarcinales</taxon>
        <taxon>ANME-2 cluster</taxon>
        <taxon>Candidatus Methanogasteraceae</taxon>
        <taxon>Candidatus Methanogaster</taxon>
    </lineage>
</organism>
<dbReference type="EMBL" id="MT631366">
    <property type="protein sequence ID" value="QNO48921.1"/>
    <property type="molecule type" value="Genomic_DNA"/>
</dbReference>
<proteinExistence type="predicted"/>
<sequence>MAQHLISICIFISNHADVYVREWLLPPSRIGTEEVDRDHVPIFLEGFDYLIDLFCVFWMSLVLRQSYHLSAFGNNVCVPMEKKVSLCTTTFTDFHRITTLRSENNVGTTQDAGTCIYRAHDPDLLIKTLNTCADVVTDTT</sequence>